<dbReference type="InterPro" id="IPR050310">
    <property type="entry name" value="VPS10-sortilin"/>
</dbReference>
<protein>
    <recommendedName>
        <fullName evidence="6">VPS10 domain-containing protein</fullName>
    </recommendedName>
</protein>
<dbReference type="RefSeq" id="XP_009030034.1">
    <property type="nucleotide sequence ID" value="XM_009031786.1"/>
</dbReference>
<dbReference type="InterPro" id="IPR015943">
    <property type="entry name" value="WD40/YVTN_repeat-like_dom_sf"/>
</dbReference>
<dbReference type="GO" id="GO:0006897">
    <property type="term" value="P:endocytosis"/>
    <property type="evidence" value="ECO:0000318"/>
    <property type="project" value="GO_Central"/>
</dbReference>
<reference evidence="9" key="1">
    <citation type="submission" date="2012-12" db="EMBL/GenBank/DDBJ databases">
        <authorList>
            <person name="Hellsten U."/>
            <person name="Grimwood J."/>
            <person name="Chapman J.A."/>
            <person name="Shapiro H."/>
            <person name="Aerts A."/>
            <person name="Otillar R.P."/>
            <person name="Terry A.Y."/>
            <person name="Boore J.L."/>
            <person name="Simakov O."/>
            <person name="Marletaz F."/>
            <person name="Cho S.-J."/>
            <person name="Edsinger-Gonzales E."/>
            <person name="Havlak P."/>
            <person name="Kuo D.-H."/>
            <person name="Larsson T."/>
            <person name="Lv J."/>
            <person name="Arendt D."/>
            <person name="Savage R."/>
            <person name="Osoegawa K."/>
            <person name="de Jong P."/>
            <person name="Lindberg D.R."/>
            <person name="Seaver E.C."/>
            <person name="Weisblat D.A."/>
            <person name="Putnam N.H."/>
            <person name="Grigoriev I.V."/>
            <person name="Rokhsar D.S."/>
        </authorList>
    </citation>
    <scope>NUCLEOTIDE SEQUENCE</scope>
</reference>
<dbReference type="STRING" id="6412.T1EGE1"/>
<evidence type="ECO:0000313" key="8">
    <source>
        <dbReference type="EnsemblMetazoa" id="HelroP116302"/>
    </source>
</evidence>
<evidence type="ECO:0000256" key="5">
    <source>
        <dbReference type="SAM" id="SignalP"/>
    </source>
</evidence>
<feature type="chain" id="PRO_5010979861" description="VPS10 domain-containing protein" evidence="5">
    <location>
        <begin position="25"/>
        <end position="618"/>
    </location>
</feature>
<evidence type="ECO:0000313" key="9">
    <source>
        <dbReference type="Proteomes" id="UP000015101"/>
    </source>
</evidence>
<dbReference type="InterPro" id="IPR006581">
    <property type="entry name" value="VPS10"/>
</dbReference>
<dbReference type="EnsemblMetazoa" id="HelroT116302">
    <property type="protein sequence ID" value="HelroP116302"/>
    <property type="gene ID" value="HelroG116302"/>
</dbReference>
<keyword evidence="9" id="KW-1185">Reference proteome</keyword>
<evidence type="ECO:0000256" key="1">
    <source>
        <dbReference type="ARBA" id="ARBA00004370"/>
    </source>
</evidence>
<comment type="subcellular location">
    <subcellularLocation>
        <location evidence="1">Membrane</location>
    </subcellularLocation>
</comment>
<evidence type="ECO:0000256" key="4">
    <source>
        <dbReference type="ARBA" id="ARBA00023180"/>
    </source>
</evidence>
<proteinExistence type="predicted"/>
<reference evidence="7 9" key="2">
    <citation type="journal article" date="2013" name="Nature">
        <title>Insights into bilaterian evolution from three spiralian genomes.</title>
        <authorList>
            <person name="Simakov O."/>
            <person name="Marletaz F."/>
            <person name="Cho S.J."/>
            <person name="Edsinger-Gonzales E."/>
            <person name="Havlak P."/>
            <person name="Hellsten U."/>
            <person name="Kuo D.H."/>
            <person name="Larsson T."/>
            <person name="Lv J."/>
            <person name="Arendt D."/>
            <person name="Savage R."/>
            <person name="Osoegawa K."/>
            <person name="de Jong P."/>
            <person name="Grimwood J."/>
            <person name="Chapman J.A."/>
            <person name="Shapiro H."/>
            <person name="Aerts A."/>
            <person name="Otillar R.P."/>
            <person name="Terry A.Y."/>
            <person name="Boore J.L."/>
            <person name="Grigoriev I.V."/>
            <person name="Lindberg D.R."/>
            <person name="Seaver E.C."/>
            <person name="Weisblat D.A."/>
            <person name="Putnam N.H."/>
            <person name="Rokhsar D.S."/>
        </authorList>
    </citation>
    <scope>NUCLEOTIDE SEQUENCE</scope>
</reference>
<keyword evidence="5" id="KW-0732">Signal</keyword>
<dbReference type="Pfam" id="PF15901">
    <property type="entry name" value="Sortilin_C"/>
    <property type="match status" value="1"/>
</dbReference>
<feature type="signal peptide" evidence="5">
    <location>
        <begin position="1"/>
        <end position="24"/>
    </location>
</feature>
<dbReference type="GO" id="GO:0006895">
    <property type="term" value="P:Golgi to endosome transport"/>
    <property type="evidence" value="ECO:0000318"/>
    <property type="project" value="GO_Central"/>
</dbReference>
<dbReference type="OrthoDB" id="443634at2759"/>
<dbReference type="PANTHER" id="PTHR12106">
    <property type="entry name" value="SORTILIN RELATED"/>
    <property type="match status" value="1"/>
</dbReference>
<evidence type="ECO:0000256" key="3">
    <source>
        <dbReference type="ARBA" id="ARBA00023136"/>
    </source>
</evidence>
<evidence type="ECO:0000313" key="7">
    <source>
        <dbReference type="EMBL" id="ESN91848.1"/>
    </source>
</evidence>
<evidence type="ECO:0000256" key="2">
    <source>
        <dbReference type="ARBA" id="ARBA00022737"/>
    </source>
</evidence>
<dbReference type="Proteomes" id="UP000015101">
    <property type="component" value="Unassembled WGS sequence"/>
</dbReference>
<dbReference type="InterPro" id="IPR031778">
    <property type="entry name" value="Sortilin_N"/>
</dbReference>
<dbReference type="OMA" id="GEWHALK"/>
<feature type="domain" description="VPS10" evidence="6">
    <location>
        <begin position="86"/>
        <end position="617"/>
    </location>
</feature>
<dbReference type="HOGENOM" id="CLU_013596_1_1_1"/>
<sequence length="618" mass="70060">MDLKSFILIHFCVLIIYFSRPKTCQQLFGINGHNQLCTLTTGKFASFLNSSGADVSNIFGQEYHINSSKSSVLEIAWTGENYDQVVLLTASDRESGLYIWDTKDDFKNKRNITDLIHANMSNSEARLHLHKHPLDPKMIYVTILKYNGNLDTDLHISNDSGQTFHAVSTLNFTVTQSTDLIFHPTKVDLILFLDSYDSLHLSRNRGYTWVNIANDTRSAKWGQSSTCQDCIFINHNSQSTVSNLLLFSIKQYSPFMNTLMRSLDYGSSWTALKEHIYSFGLEDNFTYVSVYTDWMRMSERKLQVSLNDGEHWSNVRLPGIDNDQFFSILDSRDGQMFIHIDDPGDTGRGTLYVSDTTGLVFSAVLRQHLFPNFEDVTDFYRVLSMKGVYITNQIMRDDSVRTVISYNRGVEWVDVPRPQGAPCVNEDQPCFLQIHNRYSKSRGLRTAPPLSVPNAIGIIMVHGRLTDSLQTDDPDVFISNDGGYSWYLGLEGPHHYEIADNGGLLVAVPANTNQPKVIKFSTDVGRCWSTYKFTDEDITFTGLLTTPTNKGSTVAIWGFSERKALWHTFVFNFSKVVKDKCKESDHETWVPTSHLKGGCLLGSKDTFLRHKSGAWSVI</sequence>
<dbReference type="Pfam" id="PF15902">
    <property type="entry name" value="Sortilin-Vps10"/>
    <property type="match status" value="1"/>
</dbReference>
<keyword evidence="4" id="KW-0325">Glycoprotein</keyword>
<dbReference type="GO" id="GO:0016020">
    <property type="term" value="C:membrane"/>
    <property type="evidence" value="ECO:0000318"/>
    <property type="project" value="GO_Central"/>
</dbReference>
<dbReference type="GO" id="GO:0005794">
    <property type="term" value="C:Golgi apparatus"/>
    <property type="evidence" value="ECO:0000318"/>
    <property type="project" value="GO_Central"/>
</dbReference>
<dbReference type="SMART" id="SM00602">
    <property type="entry name" value="VPS10"/>
    <property type="match status" value="1"/>
</dbReference>
<dbReference type="AlphaFoldDB" id="T1EGE1"/>
<dbReference type="KEGG" id="hro:HELRODRAFT_116302"/>
<dbReference type="GO" id="GO:0016050">
    <property type="term" value="P:vesicle organization"/>
    <property type="evidence" value="ECO:0000318"/>
    <property type="project" value="GO_Central"/>
</dbReference>
<dbReference type="GO" id="GO:0005829">
    <property type="term" value="C:cytosol"/>
    <property type="evidence" value="ECO:0007669"/>
    <property type="project" value="GOC"/>
</dbReference>
<name>T1EGE1_HELRO</name>
<gene>
    <name evidence="8" type="primary">20195643</name>
    <name evidence="7" type="ORF">HELRODRAFT_116302</name>
</gene>
<dbReference type="InterPro" id="IPR031777">
    <property type="entry name" value="Sortilin_C"/>
</dbReference>
<organism evidence="8 9">
    <name type="scientific">Helobdella robusta</name>
    <name type="common">Californian leech</name>
    <dbReference type="NCBI Taxonomy" id="6412"/>
    <lineage>
        <taxon>Eukaryota</taxon>
        <taxon>Metazoa</taxon>
        <taxon>Spiralia</taxon>
        <taxon>Lophotrochozoa</taxon>
        <taxon>Annelida</taxon>
        <taxon>Clitellata</taxon>
        <taxon>Hirudinea</taxon>
        <taxon>Rhynchobdellida</taxon>
        <taxon>Glossiphoniidae</taxon>
        <taxon>Helobdella</taxon>
    </lineage>
</organism>
<evidence type="ECO:0000259" key="6">
    <source>
        <dbReference type="SMART" id="SM00602"/>
    </source>
</evidence>
<dbReference type="GeneID" id="20195643"/>
<dbReference type="Gene3D" id="2.10.70.80">
    <property type="match status" value="1"/>
</dbReference>
<dbReference type="SUPFAM" id="SSF110296">
    <property type="entry name" value="Oligoxyloglucan reducing end-specific cellobiohydrolase"/>
    <property type="match status" value="2"/>
</dbReference>
<keyword evidence="2" id="KW-0677">Repeat</keyword>
<dbReference type="PANTHER" id="PTHR12106:SF23">
    <property type="entry name" value="SORTILIN"/>
    <property type="match status" value="1"/>
</dbReference>
<dbReference type="EMBL" id="AMQM01007935">
    <property type="status" value="NOT_ANNOTATED_CDS"/>
    <property type="molecule type" value="Genomic_DNA"/>
</dbReference>
<reference evidence="8" key="3">
    <citation type="submission" date="2015-06" db="UniProtKB">
        <authorList>
            <consortium name="EnsemblMetazoa"/>
        </authorList>
    </citation>
    <scope>IDENTIFICATION</scope>
</reference>
<dbReference type="eggNOG" id="KOG3511">
    <property type="taxonomic scope" value="Eukaryota"/>
</dbReference>
<keyword evidence="3" id="KW-0472">Membrane</keyword>
<dbReference type="Gene3D" id="2.130.10.10">
    <property type="entry name" value="YVTN repeat-like/Quinoprotein amine dehydrogenase"/>
    <property type="match status" value="1"/>
</dbReference>
<dbReference type="InParanoid" id="T1EGE1"/>
<dbReference type="EMBL" id="KB097694">
    <property type="protein sequence ID" value="ESN91848.1"/>
    <property type="molecule type" value="Genomic_DNA"/>
</dbReference>
<dbReference type="CTD" id="20195643"/>
<accession>T1EGE1</accession>